<dbReference type="GO" id="GO:0006747">
    <property type="term" value="P:FAD biosynthetic process"/>
    <property type="evidence" value="ECO:0007669"/>
    <property type="project" value="UniProtKB-UniRule"/>
</dbReference>
<dbReference type="InterPro" id="IPR014729">
    <property type="entry name" value="Rossmann-like_a/b/a_fold"/>
</dbReference>
<dbReference type="Gene3D" id="2.40.30.30">
    <property type="entry name" value="Riboflavin kinase-like"/>
    <property type="match status" value="1"/>
</dbReference>
<dbReference type="PANTHER" id="PTHR22749:SF6">
    <property type="entry name" value="RIBOFLAVIN KINASE"/>
    <property type="match status" value="1"/>
</dbReference>
<evidence type="ECO:0000256" key="13">
    <source>
        <dbReference type="ARBA" id="ARBA00047880"/>
    </source>
</evidence>
<dbReference type="CDD" id="cd02064">
    <property type="entry name" value="FAD_synthetase_N"/>
    <property type="match status" value="1"/>
</dbReference>
<evidence type="ECO:0000256" key="2">
    <source>
        <dbReference type="ARBA" id="ARBA00004726"/>
    </source>
</evidence>
<keyword evidence="18" id="KW-1185">Reference proteome</keyword>
<evidence type="ECO:0000256" key="7">
    <source>
        <dbReference type="ARBA" id="ARBA00022695"/>
    </source>
</evidence>
<evidence type="ECO:0000259" key="16">
    <source>
        <dbReference type="SMART" id="SM00904"/>
    </source>
</evidence>
<evidence type="ECO:0000256" key="3">
    <source>
        <dbReference type="ARBA" id="ARBA00005201"/>
    </source>
</evidence>
<name>A0A2K2FQQ5_9CLOT</name>
<evidence type="ECO:0000256" key="14">
    <source>
        <dbReference type="ARBA" id="ARBA00049494"/>
    </source>
</evidence>
<keyword evidence="8 15" id="KW-0547">Nucleotide-binding</keyword>
<dbReference type="PANTHER" id="PTHR22749">
    <property type="entry name" value="RIBOFLAVIN KINASE/FMN ADENYLYLTRANSFERASE"/>
    <property type="match status" value="1"/>
</dbReference>
<evidence type="ECO:0000256" key="12">
    <source>
        <dbReference type="ARBA" id="ARBA00023268"/>
    </source>
</evidence>
<dbReference type="FunFam" id="2.40.30.30:FF:000003">
    <property type="entry name" value="Riboflavin biosynthesis protein"/>
    <property type="match status" value="1"/>
</dbReference>
<evidence type="ECO:0000256" key="6">
    <source>
        <dbReference type="ARBA" id="ARBA00022679"/>
    </source>
</evidence>
<evidence type="ECO:0000256" key="4">
    <source>
        <dbReference type="ARBA" id="ARBA00022630"/>
    </source>
</evidence>
<dbReference type="UniPathway" id="UPA00277">
    <property type="reaction ID" value="UER00407"/>
</dbReference>
<comment type="pathway">
    <text evidence="2 15">Cofactor biosynthesis; FAD biosynthesis; FAD from FMN: step 1/1.</text>
</comment>
<dbReference type="NCBIfam" id="TIGR00083">
    <property type="entry name" value="ribF"/>
    <property type="match status" value="1"/>
</dbReference>
<evidence type="ECO:0000256" key="11">
    <source>
        <dbReference type="ARBA" id="ARBA00022840"/>
    </source>
</evidence>
<dbReference type="Pfam" id="PF01687">
    <property type="entry name" value="Flavokinase"/>
    <property type="match status" value="1"/>
</dbReference>
<keyword evidence="9 15" id="KW-0418">Kinase</keyword>
<dbReference type="InterPro" id="IPR015864">
    <property type="entry name" value="FAD_synthase"/>
</dbReference>
<dbReference type="EC" id="2.7.1.26" evidence="15"/>
<dbReference type="AlphaFoldDB" id="A0A2K2FQQ5"/>
<dbReference type="SMART" id="SM00904">
    <property type="entry name" value="Flavokinase"/>
    <property type="match status" value="1"/>
</dbReference>
<dbReference type="NCBIfam" id="NF004160">
    <property type="entry name" value="PRK05627.1-3"/>
    <property type="match status" value="1"/>
</dbReference>
<dbReference type="RefSeq" id="WP_103080230.1">
    <property type="nucleotide sequence ID" value="NZ_CP021850.1"/>
</dbReference>
<protein>
    <recommendedName>
        <fullName evidence="15">Riboflavin biosynthesis protein</fullName>
    </recommendedName>
    <domain>
        <recommendedName>
            <fullName evidence="15">Riboflavin kinase</fullName>
            <ecNumber evidence="15">2.7.1.26</ecNumber>
        </recommendedName>
        <alternativeName>
            <fullName evidence="15">Flavokinase</fullName>
        </alternativeName>
    </domain>
    <domain>
        <recommendedName>
            <fullName evidence="15">FMN adenylyltransferase</fullName>
            <ecNumber evidence="15">2.7.7.2</ecNumber>
        </recommendedName>
        <alternativeName>
            <fullName evidence="15">FAD pyrophosphorylase</fullName>
        </alternativeName>
        <alternativeName>
            <fullName evidence="15">FAD synthase</fullName>
        </alternativeName>
    </domain>
</protein>
<evidence type="ECO:0000313" key="18">
    <source>
        <dbReference type="Proteomes" id="UP000236151"/>
    </source>
</evidence>
<dbReference type="GO" id="GO:0008531">
    <property type="term" value="F:riboflavin kinase activity"/>
    <property type="evidence" value="ECO:0007669"/>
    <property type="project" value="UniProtKB-UniRule"/>
</dbReference>
<keyword evidence="7 15" id="KW-0548">Nucleotidyltransferase</keyword>
<dbReference type="Pfam" id="PF06574">
    <property type="entry name" value="FAD_syn"/>
    <property type="match status" value="1"/>
</dbReference>
<keyword evidence="12" id="KW-0511">Multifunctional enzyme</keyword>
<dbReference type="OrthoDB" id="9803667at2"/>
<dbReference type="Proteomes" id="UP000236151">
    <property type="component" value="Unassembled WGS sequence"/>
</dbReference>
<dbReference type="UniPathway" id="UPA00276">
    <property type="reaction ID" value="UER00406"/>
</dbReference>
<dbReference type="InterPro" id="IPR023468">
    <property type="entry name" value="Riboflavin_kinase"/>
</dbReference>
<dbReference type="PIRSF" id="PIRSF004491">
    <property type="entry name" value="FAD_Synth"/>
    <property type="match status" value="1"/>
</dbReference>
<dbReference type="Gene3D" id="3.40.50.620">
    <property type="entry name" value="HUPs"/>
    <property type="match status" value="1"/>
</dbReference>
<dbReference type="SUPFAM" id="SSF82114">
    <property type="entry name" value="Riboflavin kinase-like"/>
    <property type="match status" value="1"/>
</dbReference>
<dbReference type="EMBL" id="NIOJ01000004">
    <property type="protein sequence ID" value="PNU01102.1"/>
    <property type="molecule type" value="Genomic_DNA"/>
</dbReference>
<dbReference type="GO" id="GO:0003919">
    <property type="term" value="F:FMN adenylyltransferase activity"/>
    <property type="evidence" value="ECO:0007669"/>
    <property type="project" value="UniProtKB-UniRule"/>
</dbReference>
<keyword evidence="11 15" id="KW-0067">ATP-binding</keyword>
<evidence type="ECO:0000256" key="1">
    <source>
        <dbReference type="ARBA" id="ARBA00002121"/>
    </source>
</evidence>
<dbReference type="FunFam" id="3.40.50.620:FF:000021">
    <property type="entry name" value="Riboflavin biosynthesis protein"/>
    <property type="match status" value="1"/>
</dbReference>
<comment type="catalytic activity">
    <reaction evidence="13 15">
        <text>riboflavin + ATP = FMN + ADP + H(+)</text>
        <dbReference type="Rhea" id="RHEA:14357"/>
        <dbReference type="ChEBI" id="CHEBI:15378"/>
        <dbReference type="ChEBI" id="CHEBI:30616"/>
        <dbReference type="ChEBI" id="CHEBI:57986"/>
        <dbReference type="ChEBI" id="CHEBI:58210"/>
        <dbReference type="ChEBI" id="CHEBI:456216"/>
        <dbReference type="EC" id="2.7.1.26"/>
    </reaction>
</comment>
<keyword evidence="4 15" id="KW-0285">Flavoprotein</keyword>
<evidence type="ECO:0000256" key="5">
    <source>
        <dbReference type="ARBA" id="ARBA00022643"/>
    </source>
</evidence>
<sequence>MKVIYNEKDKFKFDTPTGVGLGNFDGLHVGHMALINTLIEESQKNGLESVVYTFDKHPENILRKKLITPLLTTVRKKIQLLQETPLDYLYFDKFDEAFSRLKPEEYVKTVLVDRLNVKLAVAGFNYRFGYMGQGNTELLKKLGEIHGFKVIIIEPVKIDDQIVSSTLIRNELSKGRMDNVTKYLGRYYSITGQVCGGKQIGNTIGFPTANIDPEDYLIMPSYGVYVTRTLLDGVLHDSVTNVGLNPTFGEIKKPAVETHILDFNENIYGKDIEVFFLKKLRGEMKFKSVDELVAQMKKDVQNTREFLKLNG</sequence>
<proteinExistence type="inferred from homology"/>
<dbReference type="NCBIfam" id="NF004162">
    <property type="entry name" value="PRK05627.1-5"/>
    <property type="match status" value="1"/>
</dbReference>
<comment type="function">
    <text evidence="1">Catalyzes the phosphorylation of riboflavin to FMN followed by the adenylation of FMN to FAD.</text>
</comment>
<dbReference type="EC" id="2.7.7.2" evidence="15"/>
<comment type="pathway">
    <text evidence="3 15">Cofactor biosynthesis; FMN biosynthesis; FMN from riboflavin (ATP route): step 1/1.</text>
</comment>
<gene>
    <name evidence="17" type="primary">ribF</name>
    <name evidence="17" type="ORF">CDQ84_02970</name>
</gene>
<evidence type="ECO:0000256" key="10">
    <source>
        <dbReference type="ARBA" id="ARBA00022827"/>
    </source>
</evidence>
<dbReference type="GO" id="GO:0005524">
    <property type="term" value="F:ATP binding"/>
    <property type="evidence" value="ECO:0007669"/>
    <property type="project" value="UniProtKB-UniRule"/>
</dbReference>
<dbReference type="SUPFAM" id="SSF52374">
    <property type="entry name" value="Nucleotidylyl transferase"/>
    <property type="match status" value="1"/>
</dbReference>
<comment type="catalytic activity">
    <reaction evidence="14 15">
        <text>FMN + ATP + H(+) = FAD + diphosphate</text>
        <dbReference type="Rhea" id="RHEA:17237"/>
        <dbReference type="ChEBI" id="CHEBI:15378"/>
        <dbReference type="ChEBI" id="CHEBI:30616"/>
        <dbReference type="ChEBI" id="CHEBI:33019"/>
        <dbReference type="ChEBI" id="CHEBI:57692"/>
        <dbReference type="ChEBI" id="CHEBI:58210"/>
        <dbReference type="EC" id="2.7.7.2"/>
    </reaction>
</comment>
<evidence type="ECO:0000313" key="17">
    <source>
        <dbReference type="EMBL" id="PNU01102.1"/>
    </source>
</evidence>
<comment type="caution">
    <text evidence="17">The sequence shown here is derived from an EMBL/GenBank/DDBJ whole genome shotgun (WGS) entry which is preliminary data.</text>
</comment>
<dbReference type="GO" id="GO:0009398">
    <property type="term" value="P:FMN biosynthetic process"/>
    <property type="evidence" value="ECO:0007669"/>
    <property type="project" value="UniProtKB-UniRule"/>
</dbReference>
<organism evidence="17 18">
    <name type="scientific">Clostridium thermosuccinogenes</name>
    <dbReference type="NCBI Taxonomy" id="84032"/>
    <lineage>
        <taxon>Bacteria</taxon>
        <taxon>Bacillati</taxon>
        <taxon>Bacillota</taxon>
        <taxon>Clostridia</taxon>
        <taxon>Eubacteriales</taxon>
        <taxon>Clostridiaceae</taxon>
        <taxon>Clostridium</taxon>
    </lineage>
</organism>
<evidence type="ECO:0000256" key="15">
    <source>
        <dbReference type="PIRNR" id="PIRNR004491"/>
    </source>
</evidence>
<keyword evidence="10 15" id="KW-0274">FAD</keyword>
<evidence type="ECO:0000256" key="8">
    <source>
        <dbReference type="ARBA" id="ARBA00022741"/>
    </source>
</evidence>
<evidence type="ECO:0000256" key="9">
    <source>
        <dbReference type="ARBA" id="ARBA00022777"/>
    </source>
</evidence>
<dbReference type="GO" id="GO:0009231">
    <property type="term" value="P:riboflavin biosynthetic process"/>
    <property type="evidence" value="ECO:0007669"/>
    <property type="project" value="InterPro"/>
</dbReference>
<reference evidence="17 18" key="1">
    <citation type="submission" date="2017-06" db="EMBL/GenBank/DDBJ databases">
        <title>Investigating the central metabolism of Clostridium thermosuccinogenes.</title>
        <authorList>
            <person name="Koendjbiharie J.G."/>
            <person name="van Kranenburg R."/>
        </authorList>
    </citation>
    <scope>NUCLEOTIDE SEQUENCE [LARGE SCALE GENOMIC DNA]</scope>
    <source>
        <strain evidence="17 18">DSM 5806</strain>
    </source>
</reference>
<dbReference type="InterPro" id="IPR015865">
    <property type="entry name" value="Riboflavin_kinase_bac/euk"/>
</dbReference>
<dbReference type="KEGG" id="cthd:CDO33_05995"/>
<accession>A0A2K2FQQ5</accession>
<dbReference type="InterPro" id="IPR002606">
    <property type="entry name" value="Riboflavin_kinase_bac"/>
</dbReference>
<keyword evidence="6 15" id="KW-0808">Transferase</keyword>
<feature type="domain" description="Riboflavin kinase" evidence="16">
    <location>
        <begin position="183"/>
        <end position="308"/>
    </location>
</feature>
<keyword evidence="5 15" id="KW-0288">FMN</keyword>
<comment type="similarity">
    <text evidence="15">Belongs to the ribF family.</text>
</comment>
<dbReference type="InterPro" id="IPR023465">
    <property type="entry name" value="Riboflavin_kinase_dom_sf"/>
</dbReference>